<dbReference type="EMBL" id="MU275894">
    <property type="protein sequence ID" value="KAI0047951.1"/>
    <property type="molecule type" value="Genomic_DNA"/>
</dbReference>
<sequence length="285" mass="31285">MPPAIAPESLRQYLSRARDQFFRSLKAAVTSAIKGYPVESPSYGMWTLLLFPITSILHGRYSFTITPQFLLEADKGSARIAGNTKRYPDFGVALHPSNTDPSLVFLVEVKPVTIEFNSEAGEPNILLLNSELYVVAGEQVLSNSPMTEQVNDQARFAFDTFPSAESVSIILTAGPMFSCVKYERDAMSPADINLRRSARLPQGTPLPEMPVNSQGLPLLAQKAKDTTALPITIEPTLIFDEEGSGRPNEQLVLWMRETIVAAHEDLALEEHLFDAFNAVMGVGNA</sequence>
<accession>A0ACB8RV11</accession>
<evidence type="ECO:0000313" key="2">
    <source>
        <dbReference type="Proteomes" id="UP000814033"/>
    </source>
</evidence>
<gene>
    <name evidence="1" type="ORF">FA95DRAFT_1678659</name>
</gene>
<reference evidence="1" key="1">
    <citation type="submission" date="2021-02" db="EMBL/GenBank/DDBJ databases">
        <authorList>
            <consortium name="DOE Joint Genome Institute"/>
            <person name="Ahrendt S."/>
            <person name="Looney B.P."/>
            <person name="Miyauchi S."/>
            <person name="Morin E."/>
            <person name="Drula E."/>
            <person name="Courty P.E."/>
            <person name="Chicoki N."/>
            <person name="Fauchery L."/>
            <person name="Kohler A."/>
            <person name="Kuo A."/>
            <person name="Labutti K."/>
            <person name="Pangilinan J."/>
            <person name="Lipzen A."/>
            <person name="Riley R."/>
            <person name="Andreopoulos W."/>
            <person name="He G."/>
            <person name="Johnson J."/>
            <person name="Barry K.W."/>
            <person name="Grigoriev I.V."/>
            <person name="Nagy L."/>
            <person name="Hibbett D."/>
            <person name="Henrissat B."/>
            <person name="Matheny P.B."/>
            <person name="Labbe J."/>
            <person name="Martin F."/>
        </authorList>
    </citation>
    <scope>NUCLEOTIDE SEQUENCE</scope>
    <source>
        <strain evidence="1">FP105234-sp</strain>
    </source>
</reference>
<protein>
    <submittedName>
        <fullName evidence="1">Uncharacterized protein</fullName>
    </submittedName>
</protein>
<reference evidence="1" key="2">
    <citation type="journal article" date="2022" name="New Phytol.">
        <title>Evolutionary transition to the ectomycorrhizal habit in the genomes of a hyperdiverse lineage of mushroom-forming fungi.</title>
        <authorList>
            <person name="Looney B."/>
            <person name="Miyauchi S."/>
            <person name="Morin E."/>
            <person name="Drula E."/>
            <person name="Courty P.E."/>
            <person name="Kohler A."/>
            <person name="Kuo A."/>
            <person name="LaButti K."/>
            <person name="Pangilinan J."/>
            <person name="Lipzen A."/>
            <person name="Riley R."/>
            <person name="Andreopoulos W."/>
            <person name="He G."/>
            <person name="Johnson J."/>
            <person name="Nolan M."/>
            <person name="Tritt A."/>
            <person name="Barry K.W."/>
            <person name="Grigoriev I.V."/>
            <person name="Nagy L.G."/>
            <person name="Hibbett D."/>
            <person name="Henrissat B."/>
            <person name="Matheny P.B."/>
            <person name="Labbe J."/>
            <person name="Martin F.M."/>
        </authorList>
    </citation>
    <scope>NUCLEOTIDE SEQUENCE</scope>
    <source>
        <strain evidence="1">FP105234-sp</strain>
    </source>
</reference>
<proteinExistence type="predicted"/>
<dbReference type="Proteomes" id="UP000814033">
    <property type="component" value="Unassembled WGS sequence"/>
</dbReference>
<keyword evidence="2" id="KW-1185">Reference proteome</keyword>
<organism evidence="1 2">
    <name type="scientific">Auriscalpium vulgare</name>
    <dbReference type="NCBI Taxonomy" id="40419"/>
    <lineage>
        <taxon>Eukaryota</taxon>
        <taxon>Fungi</taxon>
        <taxon>Dikarya</taxon>
        <taxon>Basidiomycota</taxon>
        <taxon>Agaricomycotina</taxon>
        <taxon>Agaricomycetes</taxon>
        <taxon>Russulales</taxon>
        <taxon>Auriscalpiaceae</taxon>
        <taxon>Auriscalpium</taxon>
    </lineage>
</organism>
<name>A0ACB8RV11_9AGAM</name>
<comment type="caution">
    <text evidence="1">The sequence shown here is derived from an EMBL/GenBank/DDBJ whole genome shotgun (WGS) entry which is preliminary data.</text>
</comment>
<evidence type="ECO:0000313" key="1">
    <source>
        <dbReference type="EMBL" id="KAI0047951.1"/>
    </source>
</evidence>